<proteinExistence type="predicted"/>
<dbReference type="Pfam" id="PF14559">
    <property type="entry name" value="TPR_19"/>
    <property type="match status" value="1"/>
</dbReference>
<sequence>MATASGTSIYSRPLILPSSELGELNPLPPLRPSREMHTLTDLDGLPADMRENLAYGRLDTVLPYLRQDGYDRHRSLRAQPSIVMENDRLRATVLPGLGGRLYSLWHKATQRELLFCNPVLQFANLALRDAWFAGGVEWNLGSTGHTTLTCEPMHAAVVDGPEGDPILRLWEWERTRGLVYQVDLWLPADSELLFVGVRLQNPQQVDIPVYWWSNIAVAQTPGLRVVAPADEAWHFGYEQRLQLVRLNDSAISYPMRHQSAADYFFEIPDGQRRWIAGLDQAGSGLVQASTSILRGRKLFVWGEGSGGRRWQDWLAPGVPGHGYAEIQAGLARTQMEHLRMPAGASWDWLEAYGRIDVDPEAAHHPDWSQARHGVEDVLDGLLPDSVLTARHHQWQTVAELGPTGQRLSTGSGWGALELARLAGEGAVTLAGTPFPAADIADPQQPWLELARTGALPVHPPALPPTGTLWSDPWWALLEAAPDSWLVSYHRGVARWCRGDRDGAVHAWTHSLELTPNAWAQRNLAVAALESSATGEALSLLQQAILLDPASVPLLLETIETALAAGAAEVAAELLRTVPEDQRQDGRFRLAEARTALLRGDAGAAAEIFDAGFDYPNLREGGRILTETWEAIQRSIGTRRPLPGRYDFRMFDG</sequence>
<keyword evidence="3" id="KW-1185">Reference proteome</keyword>
<dbReference type="InterPro" id="IPR011990">
    <property type="entry name" value="TPR-like_helical_dom_sf"/>
</dbReference>
<dbReference type="SUPFAM" id="SSF48452">
    <property type="entry name" value="TPR-like"/>
    <property type="match status" value="1"/>
</dbReference>
<protein>
    <submittedName>
        <fullName evidence="2">Tetratricopeptide (TPR) repeat protein</fullName>
    </submittedName>
</protein>
<comment type="caution">
    <text evidence="2">The sequence shown here is derived from an EMBL/GenBank/DDBJ whole genome shotgun (WGS) entry which is preliminary data.</text>
</comment>
<evidence type="ECO:0000313" key="2">
    <source>
        <dbReference type="EMBL" id="MBM7797875.1"/>
    </source>
</evidence>
<dbReference type="Gene3D" id="1.25.40.10">
    <property type="entry name" value="Tetratricopeptide repeat domain"/>
    <property type="match status" value="1"/>
</dbReference>
<dbReference type="RefSeq" id="WP_204916506.1">
    <property type="nucleotide sequence ID" value="NZ_BAAAQP010000011.1"/>
</dbReference>
<dbReference type="EMBL" id="JAFBCF010000001">
    <property type="protein sequence ID" value="MBM7797875.1"/>
    <property type="molecule type" value="Genomic_DNA"/>
</dbReference>
<dbReference type="Proteomes" id="UP000704762">
    <property type="component" value="Unassembled WGS sequence"/>
</dbReference>
<gene>
    <name evidence="2" type="ORF">JOE57_000796</name>
</gene>
<evidence type="ECO:0000259" key="1">
    <source>
        <dbReference type="Pfam" id="PF17128"/>
    </source>
</evidence>
<dbReference type="InterPro" id="IPR033396">
    <property type="entry name" value="DUF5107"/>
</dbReference>
<evidence type="ECO:0000313" key="3">
    <source>
        <dbReference type="Proteomes" id="UP000704762"/>
    </source>
</evidence>
<feature type="domain" description="DUF5107" evidence="1">
    <location>
        <begin position="60"/>
        <end position="337"/>
    </location>
</feature>
<accession>A0ABS2RFU7</accession>
<dbReference type="Pfam" id="PF17128">
    <property type="entry name" value="DUF5107"/>
    <property type="match status" value="1"/>
</dbReference>
<organism evidence="2 3">
    <name type="scientific">Microlunatus panaciterrae</name>
    <dbReference type="NCBI Taxonomy" id="400768"/>
    <lineage>
        <taxon>Bacteria</taxon>
        <taxon>Bacillati</taxon>
        <taxon>Actinomycetota</taxon>
        <taxon>Actinomycetes</taxon>
        <taxon>Propionibacteriales</taxon>
        <taxon>Propionibacteriaceae</taxon>
        <taxon>Microlunatus</taxon>
    </lineage>
</organism>
<reference evidence="2 3" key="1">
    <citation type="submission" date="2021-01" db="EMBL/GenBank/DDBJ databases">
        <title>Sequencing the genomes of 1000 actinobacteria strains.</title>
        <authorList>
            <person name="Klenk H.-P."/>
        </authorList>
    </citation>
    <scope>NUCLEOTIDE SEQUENCE [LARGE SCALE GENOMIC DNA]</scope>
    <source>
        <strain evidence="2 3">DSM 18662</strain>
    </source>
</reference>
<name>A0ABS2RFU7_9ACTN</name>